<gene>
    <name evidence="1" type="ORF">A3F51_03610</name>
</gene>
<dbReference type="Proteomes" id="UP000178089">
    <property type="component" value="Unassembled WGS sequence"/>
</dbReference>
<sequence length="164" mass="17984">MVLAVTETAMLVLVVNPEVTVAPRVEVAASVASNNQGGVSGSSPFNFMKTKITKNKYPLVKVVWRDSNIYRLQDSVEYALDNYAIEIITTVGFLIGYQDKNPILVRDLLNKNIDQRCSVVIPVENIVNLVKVKMAGGGDAYNDDGLAWLPKTEAKISPKQKSQS</sequence>
<reference evidence="1 2" key="1">
    <citation type="journal article" date="2016" name="Nat. Commun.">
        <title>Thousands of microbial genomes shed light on interconnected biogeochemical processes in an aquifer system.</title>
        <authorList>
            <person name="Anantharaman K."/>
            <person name="Brown C.T."/>
            <person name="Hug L.A."/>
            <person name="Sharon I."/>
            <person name="Castelle C.J."/>
            <person name="Probst A.J."/>
            <person name="Thomas B.C."/>
            <person name="Singh A."/>
            <person name="Wilkins M.J."/>
            <person name="Karaoz U."/>
            <person name="Brodie E.L."/>
            <person name="Williams K.H."/>
            <person name="Hubbard S.S."/>
            <person name="Banfield J.F."/>
        </authorList>
    </citation>
    <scope>NUCLEOTIDE SEQUENCE [LARGE SCALE GENOMIC DNA]</scope>
</reference>
<name>A0A1G2N124_9BACT</name>
<accession>A0A1G2N124</accession>
<proteinExistence type="predicted"/>
<dbReference type="EMBL" id="MHRT01000001">
    <property type="protein sequence ID" value="OHA29780.1"/>
    <property type="molecule type" value="Genomic_DNA"/>
</dbReference>
<organism evidence="1 2">
    <name type="scientific">Candidatus Taylorbacteria bacterium RIFCSPHIGHO2_12_FULL_45_16</name>
    <dbReference type="NCBI Taxonomy" id="1802315"/>
    <lineage>
        <taxon>Bacteria</taxon>
        <taxon>Candidatus Tayloriibacteriota</taxon>
    </lineage>
</organism>
<comment type="caution">
    <text evidence="1">The sequence shown here is derived from an EMBL/GenBank/DDBJ whole genome shotgun (WGS) entry which is preliminary data.</text>
</comment>
<dbReference type="AlphaFoldDB" id="A0A1G2N124"/>
<evidence type="ECO:0000313" key="2">
    <source>
        <dbReference type="Proteomes" id="UP000178089"/>
    </source>
</evidence>
<protein>
    <submittedName>
        <fullName evidence="1">Uncharacterized protein</fullName>
    </submittedName>
</protein>
<evidence type="ECO:0000313" key="1">
    <source>
        <dbReference type="EMBL" id="OHA29780.1"/>
    </source>
</evidence>